<gene>
    <name evidence="10" type="ORF">WICPIJ_006532</name>
</gene>
<reference evidence="10" key="1">
    <citation type="journal article" date="2021" name="Open Biol.">
        <title>Shared evolutionary footprints suggest mitochondrial oxidative damage underlies multiple complex I losses in fungi.</title>
        <authorList>
            <person name="Schikora-Tamarit M.A."/>
            <person name="Marcet-Houben M."/>
            <person name="Nosek J."/>
            <person name="Gabaldon T."/>
        </authorList>
    </citation>
    <scope>NUCLEOTIDE SEQUENCE</scope>
    <source>
        <strain evidence="10">CBS2887</strain>
    </source>
</reference>
<evidence type="ECO:0000256" key="4">
    <source>
        <dbReference type="ARBA" id="ARBA00022753"/>
    </source>
</evidence>
<reference evidence="10" key="2">
    <citation type="submission" date="2021-01" db="EMBL/GenBank/DDBJ databases">
        <authorList>
            <person name="Schikora-Tamarit M.A."/>
        </authorList>
    </citation>
    <scope>NUCLEOTIDE SEQUENCE</scope>
    <source>
        <strain evidence="10">CBS2887</strain>
    </source>
</reference>
<organism evidence="10 11">
    <name type="scientific">Wickerhamomyces pijperi</name>
    <name type="common">Yeast</name>
    <name type="synonym">Pichia pijperi</name>
    <dbReference type="NCBI Taxonomy" id="599730"/>
    <lineage>
        <taxon>Eukaryota</taxon>
        <taxon>Fungi</taxon>
        <taxon>Dikarya</taxon>
        <taxon>Ascomycota</taxon>
        <taxon>Saccharomycotina</taxon>
        <taxon>Saccharomycetes</taxon>
        <taxon>Phaffomycetales</taxon>
        <taxon>Wickerhamomycetaceae</taxon>
        <taxon>Wickerhamomyces</taxon>
    </lineage>
</organism>
<dbReference type="InterPro" id="IPR037202">
    <property type="entry name" value="ESCRT_assembly_dom"/>
</dbReference>
<sequence length="309" mass="34378">MSAPPSLPSKQSNSNAPHLPPKPNQNILSPTHTPASISLAGTPPSASPALPKKQTPSSTGNSSSSYNHISNSSSLTPSLPPKRYTNSTTVQSTPSPPQPPAKPIKLSYSASNQNITSSVPHQVPQPSVNPPQPVIQDVVPVFPLPEAFTLLPETEMLKLSKSLEILKGFLITQVQPEKQAMIKDLDSKIAQIQSFKVELEEILRRKQETNQSLRELQEKVQRWEIVQATMFSALEKFSPENVKKLMVEAVIDSKMLSDFIEDSFLSSPEGQLDDRQIQAFVNSYTKERTFYYKRREKLARFNERNIHGL</sequence>
<dbReference type="Proteomes" id="UP000774326">
    <property type="component" value="Unassembled WGS sequence"/>
</dbReference>
<evidence type="ECO:0000256" key="1">
    <source>
        <dbReference type="ARBA" id="ARBA00004177"/>
    </source>
</evidence>
<evidence type="ECO:0000313" key="10">
    <source>
        <dbReference type="EMBL" id="KAH3682502.1"/>
    </source>
</evidence>
<accession>A0A9P8Q1K0</accession>
<keyword evidence="4" id="KW-0967">Endosome</keyword>
<proteinExistence type="inferred from homology"/>
<keyword evidence="11" id="KW-1185">Reference proteome</keyword>
<feature type="compositionally biased region" description="Low complexity" evidence="8">
    <location>
        <begin position="57"/>
        <end position="77"/>
    </location>
</feature>
<evidence type="ECO:0000256" key="2">
    <source>
        <dbReference type="ARBA" id="ARBA00007617"/>
    </source>
</evidence>
<feature type="compositionally biased region" description="Polar residues" evidence="8">
    <location>
        <begin position="24"/>
        <end position="36"/>
    </location>
</feature>
<feature type="region of interest" description="Disordered" evidence="8">
    <location>
        <begin position="1"/>
        <end position="106"/>
    </location>
</feature>
<dbReference type="GO" id="GO:0006886">
    <property type="term" value="P:intracellular protein transport"/>
    <property type="evidence" value="ECO:0007669"/>
    <property type="project" value="UniProtKB-ARBA"/>
</dbReference>
<comment type="caution">
    <text evidence="10">The sequence shown here is derived from an EMBL/GenBank/DDBJ whole genome shotgun (WGS) entry which is preliminary data.</text>
</comment>
<dbReference type="GO" id="GO:0043162">
    <property type="term" value="P:ubiquitin-dependent protein catabolic process via the multivesicular body sorting pathway"/>
    <property type="evidence" value="ECO:0007669"/>
    <property type="project" value="UniProtKB-ARBA"/>
</dbReference>
<dbReference type="Gene3D" id="1.10.287.660">
    <property type="entry name" value="Helix hairpin bin"/>
    <property type="match status" value="1"/>
</dbReference>
<comment type="similarity">
    <text evidence="2">Belongs to the VPS37 family.</text>
</comment>
<protein>
    <recommendedName>
        <fullName evidence="9">VPS37 C-terminal domain-containing protein</fullName>
    </recommendedName>
</protein>
<dbReference type="GO" id="GO:0000813">
    <property type="term" value="C:ESCRT I complex"/>
    <property type="evidence" value="ECO:0007669"/>
    <property type="project" value="UniProtKB-ARBA"/>
</dbReference>
<name>A0A9P8Q1K0_WICPI</name>
<keyword evidence="7" id="KW-0175">Coiled coil</keyword>
<feature type="coiled-coil region" evidence="7">
    <location>
        <begin position="192"/>
        <end position="226"/>
    </location>
</feature>
<evidence type="ECO:0000256" key="6">
    <source>
        <dbReference type="PROSITE-ProRule" id="PRU00646"/>
    </source>
</evidence>
<dbReference type="SUPFAM" id="SSF140111">
    <property type="entry name" value="Endosomal sorting complex assembly domain"/>
    <property type="match status" value="1"/>
</dbReference>
<feature type="domain" description="VPS37 C-terminal" evidence="9">
    <location>
        <begin position="220"/>
        <end position="309"/>
    </location>
</feature>
<dbReference type="PROSITE" id="PS51314">
    <property type="entry name" value="VPS37_C"/>
    <property type="match status" value="1"/>
</dbReference>
<evidence type="ECO:0000313" key="11">
    <source>
        <dbReference type="Proteomes" id="UP000774326"/>
    </source>
</evidence>
<evidence type="ECO:0000259" key="9">
    <source>
        <dbReference type="PROSITE" id="PS51314"/>
    </source>
</evidence>
<dbReference type="EMBL" id="JAEUBG010003672">
    <property type="protein sequence ID" value="KAH3682502.1"/>
    <property type="molecule type" value="Genomic_DNA"/>
</dbReference>
<keyword evidence="3 6" id="KW-0813">Transport</keyword>
<evidence type="ECO:0000256" key="5">
    <source>
        <dbReference type="ARBA" id="ARBA00022927"/>
    </source>
</evidence>
<dbReference type="GO" id="GO:0072666">
    <property type="term" value="P:establishment of protein localization to vacuole"/>
    <property type="evidence" value="ECO:0007669"/>
    <property type="project" value="UniProtKB-ARBA"/>
</dbReference>
<dbReference type="AlphaFoldDB" id="A0A9P8Q1K0"/>
<evidence type="ECO:0000256" key="3">
    <source>
        <dbReference type="ARBA" id="ARBA00022448"/>
    </source>
</evidence>
<keyword evidence="5 6" id="KW-0653">Protein transport</keyword>
<dbReference type="OrthoDB" id="10260857at2759"/>
<evidence type="ECO:0000256" key="7">
    <source>
        <dbReference type="SAM" id="Coils"/>
    </source>
</evidence>
<dbReference type="InterPro" id="IPR029012">
    <property type="entry name" value="Helix_hairpin_bin_sf"/>
</dbReference>
<comment type="subcellular location">
    <subcellularLocation>
        <location evidence="1">Endosome</location>
    </subcellularLocation>
</comment>
<dbReference type="InterPro" id="IPR009851">
    <property type="entry name" value="Mod_r"/>
</dbReference>
<evidence type="ECO:0000256" key="8">
    <source>
        <dbReference type="SAM" id="MobiDB-lite"/>
    </source>
</evidence>
<dbReference type="Pfam" id="PF07200">
    <property type="entry name" value="Mod_r"/>
    <property type="match status" value="1"/>
</dbReference>